<dbReference type="KEGG" id="clup:CLUP02_01945"/>
<dbReference type="GeneID" id="73335990"/>
<organism evidence="1 2">
    <name type="scientific">Colletotrichum lupini</name>
    <dbReference type="NCBI Taxonomy" id="145971"/>
    <lineage>
        <taxon>Eukaryota</taxon>
        <taxon>Fungi</taxon>
        <taxon>Dikarya</taxon>
        <taxon>Ascomycota</taxon>
        <taxon>Pezizomycotina</taxon>
        <taxon>Sordariomycetes</taxon>
        <taxon>Hypocreomycetidae</taxon>
        <taxon>Glomerellales</taxon>
        <taxon>Glomerellaceae</taxon>
        <taxon>Colletotrichum</taxon>
        <taxon>Colletotrichum acutatum species complex</taxon>
    </lineage>
</organism>
<dbReference type="AlphaFoldDB" id="A0A9Q8W9R9"/>
<sequence>MTNQRERAQSGLGEVAERRWLMFCTETWGMLNNVLLAPARDICLNAKKLC</sequence>
<dbReference type="RefSeq" id="XP_049136937.1">
    <property type="nucleotide sequence ID" value="XM_049280980.1"/>
</dbReference>
<dbReference type="EMBL" id="CP019471">
    <property type="protein sequence ID" value="UQC75291.1"/>
    <property type="molecule type" value="Genomic_DNA"/>
</dbReference>
<evidence type="ECO:0000313" key="2">
    <source>
        <dbReference type="Proteomes" id="UP000830671"/>
    </source>
</evidence>
<name>A0A9Q8W9R9_9PEZI</name>
<proteinExistence type="predicted"/>
<accession>A0A9Q8W9R9</accession>
<evidence type="ECO:0000313" key="1">
    <source>
        <dbReference type="EMBL" id="UQC75291.1"/>
    </source>
</evidence>
<gene>
    <name evidence="1" type="ORF">CLUP02_01945</name>
</gene>
<protein>
    <submittedName>
        <fullName evidence="1">Uncharacterized protein</fullName>
    </submittedName>
</protein>
<reference evidence="1" key="1">
    <citation type="journal article" date="2021" name="Mol. Plant Microbe Interact.">
        <title>Complete Genome Sequence of the Plant-Pathogenic Fungus Colletotrichum lupini.</title>
        <authorList>
            <person name="Baroncelli R."/>
            <person name="Pensec F."/>
            <person name="Da Lio D."/>
            <person name="Boufleur T."/>
            <person name="Vicente I."/>
            <person name="Sarrocco S."/>
            <person name="Picot A."/>
            <person name="Baraldi E."/>
            <person name="Sukno S."/>
            <person name="Thon M."/>
            <person name="Le Floch G."/>
        </authorList>
    </citation>
    <scope>NUCLEOTIDE SEQUENCE</scope>
    <source>
        <strain evidence="1">IMI 504893</strain>
    </source>
</reference>
<keyword evidence="2" id="KW-1185">Reference proteome</keyword>
<dbReference type="Proteomes" id="UP000830671">
    <property type="component" value="Chromosome 1"/>
</dbReference>